<dbReference type="Proteomes" id="UP000824469">
    <property type="component" value="Unassembled WGS sequence"/>
</dbReference>
<keyword evidence="2" id="KW-1185">Reference proteome</keyword>
<reference evidence="1 2" key="1">
    <citation type="journal article" date="2021" name="Nat. Plants">
        <title>The Taxus genome provides insights into paclitaxel biosynthesis.</title>
        <authorList>
            <person name="Xiong X."/>
            <person name="Gou J."/>
            <person name="Liao Q."/>
            <person name="Li Y."/>
            <person name="Zhou Q."/>
            <person name="Bi G."/>
            <person name="Li C."/>
            <person name="Du R."/>
            <person name="Wang X."/>
            <person name="Sun T."/>
            <person name="Guo L."/>
            <person name="Liang H."/>
            <person name="Lu P."/>
            <person name="Wu Y."/>
            <person name="Zhang Z."/>
            <person name="Ro D.K."/>
            <person name="Shang Y."/>
            <person name="Huang S."/>
            <person name="Yan J."/>
        </authorList>
    </citation>
    <scope>NUCLEOTIDE SEQUENCE [LARGE SCALE GENOMIC DNA]</scope>
    <source>
        <strain evidence="1">Ta-2019</strain>
    </source>
</reference>
<dbReference type="AlphaFoldDB" id="A0AA38F1Q5"/>
<sequence>IDVDNSMIYVVFEEYEIDQCKYPEQIDFPWTLMFDAALRDVEKLDISTKDKTKK</sequence>
<feature type="non-terminal residue" evidence="1">
    <location>
        <position position="1"/>
    </location>
</feature>
<proteinExistence type="predicted"/>
<protein>
    <submittedName>
        <fullName evidence="1">Uncharacterized protein</fullName>
    </submittedName>
</protein>
<name>A0AA38F1Q5_TAXCH</name>
<feature type="non-terminal residue" evidence="1">
    <location>
        <position position="54"/>
    </location>
</feature>
<evidence type="ECO:0000313" key="2">
    <source>
        <dbReference type="Proteomes" id="UP000824469"/>
    </source>
</evidence>
<gene>
    <name evidence="1" type="ORF">KI387_033536</name>
</gene>
<comment type="caution">
    <text evidence="1">The sequence shown here is derived from an EMBL/GenBank/DDBJ whole genome shotgun (WGS) entry which is preliminary data.</text>
</comment>
<organism evidence="1 2">
    <name type="scientific">Taxus chinensis</name>
    <name type="common">Chinese yew</name>
    <name type="synonym">Taxus wallichiana var. chinensis</name>
    <dbReference type="NCBI Taxonomy" id="29808"/>
    <lineage>
        <taxon>Eukaryota</taxon>
        <taxon>Viridiplantae</taxon>
        <taxon>Streptophyta</taxon>
        <taxon>Embryophyta</taxon>
        <taxon>Tracheophyta</taxon>
        <taxon>Spermatophyta</taxon>
        <taxon>Pinopsida</taxon>
        <taxon>Pinidae</taxon>
        <taxon>Conifers II</taxon>
        <taxon>Cupressales</taxon>
        <taxon>Taxaceae</taxon>
        <taxon>Taxus</taxon>
    </lineage>
</organism>
<dbReference type="EMBL" id="JAHRHJ020003813">
    <property type="protein sequence ID" value="KAH9289419.1"/>
    <property type="molecule type" value="Genomic_DNA"/>
</dbReference>
<evidence type="ECO:0000313" key="1">
    <source>
        <dbReference type="EMBL" id="KAH9289419.1"/>
    </source>
</evidence>
<accession>A0AA38F1Q5</accession>